<evidence type="ECO:0000313" key="1">
    <source>
        <dbReference type="EMBL" id="MCB5412424.1"/>
    </source>
</evidence>
<reference evidence="1 2" key="1">
    <citation type="submission" date="2020-07" db="EMBL/GenBank/DDBJ databases">
        <title>Pseudogemmobacter sp. nov., isolated from poultry manure in Taiwan.</title>
        <authorList>
            <person name="Lin S.-Y."/>
            <person name="Tang Y.-S."/>
            <person name="Young C.-C."/>
        </authorList>
    </citation>
    <scope>NUCLEOTIDE SEQUENCE [LARGE SCALE GENOMIC DNA]</scope>
    <source>
        <strain evidence="1 2">CC-YST710</strain>
    </source>
</reference>
<sequence length="63" mass="7041">MSQGSQETTPLQTGDEIRIIYRGNGRYSAQLHRQPQHGTNIALLFGAASYTIEELSELMKGQF</sequence>
<gene>
    <name evidence="1" type="ORF">H0485_20905</name>
</gene>
<organism evidence="1 2">
    <name type="scientific">Pseudogemmobacter faecipullorum</name>
    <dbReference type="NCBI Taxonomy" id="2755041"/>
    <lineage>
        <taxon>Bacteria</taxon>
        <taxon>Pseudomonadati</taxon>
        <taxon>Pseudomonadota</taxon>
        <taxon>Alphaproteobacteria</taxon>
        <taxon>Rhodobacterales</taxon>
        <taxon>Paracoccaceae</taxon>
        <taxon>Pseudogemmobacter</taxon>
    </lineage>
</organism>
<proteinExistence type="predicted"/>
<name>A0ABS8CST9_9RHOB</name>
<dbReference type="EMBL" id="JACDXX010000059">
    <property type="protein sequence ID" value="MCB5412424.1"/>
    <property type="molecule type" value="Genomic_DNA"/>
</dbReference>
<keyword evidence="2" id="KW-1185">Reference proteome</keyword>
<comment type="caution">
    <text evidence="1">The sequence shown here is derived from an EMBL/GenBank/DDBJ whole genome shotgun (WGS) entry which is preliminary data.</text>
</comment>
<dbReference type="Proteomes" id="UP001198571">
    <property type="component" value="Unassembled WGS sequence"/>
</dbReference>
<evidence type="ECO:0000313" key="2">
    <source>
        <dbReference type="Proteomes" id="UP001198571"/>
    </source>
</evidence>
<accession>A0ABS8CST9</accession>
<dbReference type="RefSeq" id="WP_226937840.1">
    <property type="nucleotide sequence ID" value="NZ_JACDXX010000059.1"/>
</dbReference>
<protein>
    <submittedName>
        <fullName evidence="1">Uncharacterized protein</fullName>
    </submittedName>
</protein>